<dbReference type="PROSITE" id="PS51907">
    <property type="entry name" value="ZF_UBZ3"/>
    <property type="match status" value="1"/>
</dbReference>
<dbReference type="Gene3D" id="3.40.1170.60">
    <property type="match status" value="1"/>
</dbReference>
<dbReference type="GO" id="GO:0042276">
    <property type="term" value="P:error-prone translesion synthesis"/>
    <property type="evidence" value="ECO:0007669"/>
    <property type="project" value="TreeGrafter"/>
</dbReference>
<dbReference type="Pfam" id="PF00817">
    <property type="entry name" value="IMS"/>
    <property type="match status" value="1"/>
</dbReference>
<feature type="compositionally biased region" description="Basic and acidic residues" evidence="17">
    <location>
        <begin position="602"/>
        <end position="616"/>
    </location>
</feature>
<dbReference type="InterPro" id="IPR036775">
    <property type="entry name" value="DNA_pol_Y-fam_lit_finger_sf"/>
</dbReference>
<evidence type="ECO:0000256" key="13">
    <source>
        <dbReference type="ARBA" id="ARBA00023204"/>
    </source>
</evidence>
<gene>
    <name evidence="20" type="ORF">Esi_0297_0005</name>
</gene>
<evidence type="ECO:0000256" key="11">
    <source>
        <dbReference type="ARBA" id="ARBA00022833"/>
    </source>
</evidence>
<evidence type="ECO:0000313" key="21">
    <source>
        <dbReference type="Proteomes" id="UP000002630"/>
    </source>
</evidence>
<evidence type="ECO:0000256" key="10">
    <source>
        <dbReference type="ARBA" id="ARBA00022771"/>
    </source>
</evidence>
<comment type="cofactor">
    <cofactor evidence="2">
        <name>Mg(2+)</name>
        <dbReference type="ChEBI" id="CHEBI:18420"/>
    </cofactor>
</comment>
<dbReference type="eggNOG" id="KOG2095">
    <property type="taxonomic scope" value="Eukaryota"/>
</dbReference>
<feature type="region of interest" description="Disordered" evidence="17">
    <location>
        <begin position="360"/>
        <end position="400"/>
    </location>
</feature>
<keyword evidence="11" id="KW-0862">Zinc</keyword>
<dbReference type="FunFam" id="1.10.150.20:FF:000014">
    <property type="entry name" value="Polymerase (DNA directed), eta"/>
    <property type="match status" value="1"/>
</dbReference>
<protein>
    <recommendedName>
        <fullName evidence="15">DNA polymerase eta</fullName>
        <ecNumber evidence="5">2.7.7.7</ecNumber>
    </recommendedName>
</protein>
<dbReference type="PANTHER" id="PTHR45873:SF1">
    <property type="entry name" value="DNA POLYMERASE ETA"/>
    <property type="match status" value="1"/>
</dbReference>
<evidence type="ECO:0000256" key="4">
    <source>
        <dbReference type="ARBA" id="ARBA00010945"/>
    </source>
</evidence>
<dbReference type="InterPro" id="IPR052230">
    <property type="entry name" value="DNA_polymerase_eta"/>
</dbReference>
<proteinExistence type="inferred from homology"/>
<evidence type="ECO:0000256" key="9">
    <source>
        <dbReference type="ARBA" id="ARBA00022763"/>
    </source>
</evidence>
<dbReference type="Proteomes" id="UP000002630">
    <property type="component" value="Linkage Group LG02"/>
</dbReference>
<dbReference type="PROSITE" id="PS50173">
    <property type="entry name" value="UMUC"/>
    <property type="match status" value="1"/>
</dbReference>
<sequence length="644" mass="69420">MLRSHAVHGRVIVHADLDCFYCQVEHVRLGIPTSVPLAVQQWDGLIAVNYEARKSGVKRGDRTTAAKQKCPQITLVHVETIGADDELDDAGTRHDKGACKVSLERYRTASFAIMAIFQAHCRRVERASIDEAYLDLTEEAAKLCQEVEAGNARDVADSPETDLQGTAGHRVDPTNAFDRALLAGARLTAAMRLAVEQELGFTVSAGIASNKVLAKLASSINKPNKQTVVPAGASSDMLDTVPLRSVRGLGGKLGETVVSWSKAEKASDLKRFSQQDLVGNFGTKTGEWLWRACRGMDDEPVAPNLKPKSLSVCKSFTPVRDEESVLNWMRLLCTELSQRIAVDREAWSRRATKLTLQMISLKPGSRANQRDAGGGNGKSNTSTTRSRTVDIPGGGESPTTASLVSEAMAVFAKTDNALPCSRLALTAHEFCGLISGRGSIASFLRALPPPPPPPQQPMPPPTSPLEKWGSKGVKPDAKQALAVDPSGQAGGGRSLPEGDDEDVPGTETAEASIGPRDVPRVGSKDDSRVDRSRNFQPSSHLAGAACDERTAPSPLRPGYERCPKCGKVLAPEDLQEHLDFHYAEGLQERYTREGDVARDMAARMSDREGLPKRKIQEAGGGKRAKSQTKRPAAGLRIDSFFKPT</sequence>
<comment type="similarity">
    <text evidence="4">Belongs to the DNA polymerase type-Y family.</text>
</comment>
<dbReference type="Gene3D" id="3.30.70.270">
    <property type="match status" value="1"/>
</dbReference>
<dbReference type="GO" id="GO:0008270">
    <property type="term" value="F:zinc ion binding"/>
    <property type="evidence" value="ECO:0007669"/>
    <property type="project" value="UniProtKB-KW"/>
</dbReference>
<dbReference type="InterPro" id="IPR001126">
    <property type="entry name" value="UmuC"/>
</dbReference>
<evidence type="ECO:0000256" key="12">
    <source>
        <dbReference type="ARBA" id="ARBA00022842"/>
    </source>
</evidence>
<evidence type="ECO:0000256" key="14">
    <source>
        <dbReference type="ARBA" id="ARBA00023242"/>
    </source>
</evidence>
<keyword evidence="6" id="KW-0808">Transferase</keyword>
<dbReference type="SUPFAM" id="SSF100879">
    <property type="entry name" value="Lesion bypass DNA polymerase (Y-family), little finger domain"/>
    <property type="match status" value="1"/>
</dbReference>
<dbReference type="GO" id="GO:0005657">
    <property type="term" value="C:replication fork"/>
    <property type="evidence" value="ECO:0007669"/>
    <property type="project" value="TreeGrafter"/>
</dbReference>
<feature type="region of interest" description="Disordered" evidence="17">
    <location>
        <begin position="444"/>
        <end position="558"/>
    </location>
</feature>
<comment type="subcellular location">
    <subcellularLocation>
        <location evidence="3">Nucleus</location>
    </subcellularLocation>
</comment>
<feature type="region of interest" description="Disordered" evidence="17">
    <location>
        <begin position="602"/>
        <end position="644"/>
    </location>
</feature>
<feature type="compositionally biased region" description="Pro residues" evidence="17">
    <location>
        <begin position="447"/>
        <end position="463"/>
    </location>
</feature>
<dbReference type="GO" id="GO:0003887">
    <property type="term" value="F:DNA-directed DNA polymerase activity"/>
    <property type="evidence" value="ECO:0007669"/>
    <property type="project" value="UniProtKB-EC"/>
</dbReference>
<dbReference type="Gene3D" id="1.10.150.20">
    <property type="entry name" value="5' to 3' exonuclease, C-terminal subdomain"/>
    <property type="match status" value="1"/>
</dbReference>
<accession>D7FVN3</accession>
<dbReference type="InParanoid" id="D7FVN3"/>
<dbReference type="PIRSF" id="PIRSF036603">
    <property type="entry name" value="DPol_eta"/>
    <property type="match status" value="1"/>
</dbReference>
<evidence type="ECO:0000256" key="6">
    <source>
        <dbReference type="ARBA" id="ARBA00022679"/>
    </source>
</evidence>
<feature type="domain" description="UBZ3-type" evidence="19">
    <location>
        <begin position="555"/>
        <end position="589"/>
    </location>
</feature>
<dbReference type="GO" id="GO:0009411">
    <property type="term" value="P:response to UV"/>
    <property type="evidence" value="ECO:0007669"/>
    <property type="project" value="UniProtKB-ARBA"/>
</dbReference>
<evidence type="ECO:0000256" key="8">
    <source>
        <dbReference type="ARBA" id="ARBA00022723"/>
    </source>
</evidence>
<dbReference type="GO" id="GO:0003684">
    <property type="term" value="F:damaged DNA binding"/>
    <property type="evidence" value="ECO:0007669"/>
    <property type="project" value="InterPro"/>
</dbReference>
<dbReference type="InterPro" id="IPR017961">
    <property type="entry name" value="DNA_pol_Y-fam_little_finger"/>
</dbReference>
<organism evidence="20 21">
    <name type="scientific">Ectocarpus siliculosus</name>
    <name type="common">Brown alga</name>
    <name type="synonym">Conferva siliculosa</name>
    <dbReference type="NCBI Taxonomy" id="2880"/>
    <lineage>
        <taxon>Eukaryota</taxon>
        <taxon>Sar</taxon>
        <taxon>Stramenopiles</taxon>
        <taxon>Ochrophyta</taxon>
        <taxon>PX clade</taxon>
        <taxon>Phaeophyceae</taxon>
        <taxon>Ectocarpales</taxon>
        <taxon>Ectocarpaceae</taxon>
        <taxon>Ectocarpus</taxon>
    </lineage>
</organism>
<keyword evidence="7" id="KW-0548">Nucleotidyltransferase</keyword>
<comment type="catalytic activity">
    <reaction evidence="16">
        <text>DNA(n) + a 2'-deoxyribonucleoside 5'-triphosphate = DNA(n+1) + diphosphate</text>
        <dbReference type="Rhea" id="RHEA:22508"/>
        <dbReference type="Rhea" id="RHEA-COMP:17339"/>
        <dbReference type="Rhea" id="RHEA-COMP:17340"/>
        <dbReference type="ChEBI" id="CHEBI:33019"/>
        <dbReference type="ChEBI" id="CHEBI:61560"/>
        <dbReference type="ChEBI" id="CHEBI:173112"/>
        <dbReference type="EC" id="2.7.7.7"/>
    </reaction>
</comment>
<dbReference type="OMA" id="KADEARW"/>
<evidence type="ECO:0000259" key="19">
    <source>
        <dbReference type="PROSITE" id="PS51907"/>
    </source>
</evidence>
<evidence type="ECO:0000256" key="3">
    <source>
        <dbReference type="ARBA" id="ARBA00004123"/>
    </source>
</evidence>
<dbReference type="GO" id="GO:0005634">
    <property type="term" value="C:nucleus"/>
    <property type="evidence" value="ECO:0007669"/>
    <property type="project" value="UniProtKB-SubCell"/>
</dbReference>
<dbReference type="InterPro" id="IPR041298">
    <property type="entry name" value="UBZ3"/>
</dbReference>
<feature type="domain" description="UmuC" evidence="18">
    <location>
        <begin position="12"/>
        <end position="250"/>
    </location>
</feature>
<dbReference type="InterPro" id="IPR043502">
    <property type="entry name" value="DNA/RNA_pol_sf"/>
</dbReference>
<dbReference type="PANTHER" id="PTHR45873">
    <property type="entry name" value="DNA POLYMERASE ETA"/>
    <property type="match status" value="1"/>
</dbReference>
<dbReference type="FunFam" id="3.40.1170.60:FF:000003">
    <property type="entry name" value="DNA polymerase eta"/>
    <property type="match status" value="1"/>
</dbReference>
<dbReference type="Gene3D" id="3.30.1490.100">
    <property type="entry name" value="DNA polymerase, Y-family, little finger domain"/>
    <property type="match status" value="1"/>
</dbReference>
<keyword evidence="21" id="KW-1185">Reference proteome</keyword>
<dbReference type="Pfam" id="PF18439">
    <property type="entry name" value="zf_UBZ"/>
    <property type="match status" value="1"/>
</dbReference>
<keyword evidence="13" id="KW-0234">DNA repair</keyword>
<dbReference type="OrthoDB" id="447129at2759"/>
<dbReference type="EMBL" id="FN649727">
    <property type="protein sequence ID" value="CBJ31954.1"/>
    <property type="molecule type" value="Genomic_DNA"/>
</dbReference>
<dbReference type="AlphaFoldDB" id="D7FVN3"/>
<evidence type="ECO:0000256" key="2">
    <source>
        <dbReference type="ARBA" id="ARBA00001946"/>
    </source>
</evidence>
<keyword evidence="12" id="KW-0460">Magnesium</keyword>
<evidence type="ECO:0000259" key="18">
    <source>
        <dbReference type="PROSITE" id="PS50173"/>
    </source>
</evidence>
<evidence type="ECO:0000256" key="15">
    <source>
        <dbReference type="ARBA" id="ARBA00044975"/>
    </source>
</evidence>
<dbReference type="GO" id="GO:0006281">
    <property type="term" value="P:DNA repair"/>
    <property type="evidence" value="ECO:0007669"/>
    <property type="project" value="UniProtKB-KW"/>
</dbReference>
<name>D7FVN3_ECTSI</name>
<dbReference type="EMBL" id="FN648483">
    <property type="protein sequence ID" value="CBJ31954.1"/>
    <property type="molecule type" value="Genomic_DNA"/>
</dbReference>
<evidence type="ECO:0000256" key="1">
    <source>
        <dbReference type="ARBA" id="ARBA00001936"/>
    </source>
</evidence>
<dbReference type="Pfam" id="PF21704">
    <property type="entry name" value="POLH-Rev1_HhH"/>
    <property type="match status" value="1"/>
</dbReference>
<dbReference type="SUPFAM" id="SSF56672">
    <property type="entry name" value="DNA/RNA polymerases"/>
    <property type="match status" value="1"/>
</dbReference>
<evidence type="ECO:0000256" key="16">
    <source>
        <dbReference type="ARBA" id="ARBA00049244"/>
    </source>
</evidence>
<keyword evidence="14" id="KW-0539">Nucleus</keyword>
<comment type="cofactor">
    <cofactor evidence="1">
        <name>Mn(2+)</name>
        <dbReference type="ChEBI" id="CHEBI:29035"/>
    </cofactor>
</comment>
<feature type="compositionally biased region" description="Basic and acidic residues" evidence="17">
    <location>
        <begin position="517"/>
        <end position="533"/>
    </location>
</feature>
<keyword evidence="8" id="KW-0479">Metal-binding</keyword>
<evidence type="ECO:0000256" key="17">
    <source>
        <dbReference type="SAM" id="MobiDB-lite"/>
    </source>
</evidence>
<dbReference type="InterPro" id="IPR043128">
    <property type="entry name" value="Rev_trsase/Diguanyl_cyclase"/>
</dbReference>
<dbReference type="Pfam" id="PF11799">
    <property type="entry name" value="IMS_C"/>
    <property type="match status" value="1"/>
</dbReference>
<evidence type="ECO:0000256" key="7">
    <source>
        <dbReference type="ARBA" id="ARBA00022695"/>
    </source>
</evidence>
<evidence type="ECO:0000256" key="5">
    <source>
        <dbReference type="ARBA" id="ARBA00012417"/>
    </source>
</evidence>
<dbReference type="EC" id="2.7.7.7" evidence="5"/>
<reference evidence="20 21" key="1">
    <citation type="journal article" date="2010" name="Nature">
        <title>The Ectocarpus genome and the independent evolution of multicellularity in brown algae.</title>
        <authorList>
            <person name="Cock J.M."/>
            <person name="Sterck L."/>
            <person name="Rouze P."/>
            <person name="Scornet D."/>
            <person name="Allen A.E."/>
            <person name="Amoutzias G."/>
            <person name="Anthouard V."/>
            <person name="Artiguenave F."/>
            <person name="Aury J.M."/>
            <person name="Badger J.H."/>
            <person name="Beszteri B."/>
            <person name="Billiau K."/>
            <person name="Bonnet E."/>
            <person name="Bothwell J.H."/>
            <person name="Bowler C."/>
            <person name="Boyen C."/>
            <person name="Brownlee C."/>
            <person name="Carrano C.J."/>
            <person name="Charrier B."/>
            <person name="Cho G.Y."/>
            <person name="Coelho S.M."/>
            <person name="Collen J."/>
            <person name="Corre E."/>
            <person name="Da Silva C."/>
            <person name="Delage L."/>
            <person name="Delaroque N."/>
            <person name="Dittami S.M."/>
            <person name="Doulbeau S."/>
            <person name="Elias M."/>
            <person name="Farnham G."/>
            <person name="Gachon C.M."/>
            <person name="Gschloessl B."/>
            <person name="Heesch S."/>
            <person name="Jabbari K."/>
            <person name="Jubin C."/>
            <person name="Kawai H."/>
            <person name="Kimura K."/>
            <person name="Kloareg B."/>
            <person name="Kupper F.C."/>
            <person name="Lang D."/>
            <person name="Le Bail A."/>
            <person name="Leblanc C."/>
            <person name="Lerouge P."/>
            <person name="Lohr M."/>
            <person name="Lopez P.J."/>
            <person name="Martens C."/>
            <person name="Maumus F."/>
            <person name="Michel G."/>
            <person name="Miranda-Saavedra D."/>
            <person name="Morales J."/>
            <person name="Moreau H."/>
            <person name="Motomura T."/>
            <person name="Nagasato C."/>
            <person name="Napoli C.A."/>
            <person name="Nelson D.R."/>
            <person name="Nyvall-Collen P."/>
            <person name="Peters A.F."/>
            <person name="Pommier C."/>
            <person name="Potin P."/>
            <person name="Poulain J."/>
            <person name="Quesneville H."/>
            <person name="Read B."/>
            <person name="Rensing S.A."/>
            <person name="Ritter A."/>
            <person name="Rousvoal S."/>
            <person name="Samanta M."/>
            <person name="Samson G."/>
            <person name="Schroeder D.C."/>
            <person name="Segurens B."/>
            <person name="Strittmatter M."/>
            <person name="Tonon T."/>
            <person name="Tregear J.W."/>
            <person name="Valentin K."/>
            <person name="von Dassow P."/>
            <person name="Yamagishi T."/>
            <person name="Van de Peer Y."/>
            <person name="Wincker P."/>
        </authorList>
    </citation>
    <scope>NUCLEOTIDE SEQUENCE [LARGE SCALE GENOMIC DNA]</scope>
    <source>
        <strain evidence="21">Ec32 / CCAP1310/4</strain>
    </source>
</reference>
<keyword evidence="9" id="KW-0227">DNA damage</keyword>
<dbReference type="STRING" id="2880.D7FVN3"/>
<dbReference type="GO" id="GO:0035861">
    <property type="term" value="C:site of double-strand break"/>
    <property type="evidence" value="ECO:0007669"/>
    <property type="project" value="TreeGrafter"/>
</dbReference>
<evidence type="ECO:0000313" key="20">
    <source>
        <dbReference type="EMBL" id="CBJ31954.1"/>
    </source>
</evidence>
<keyword evidence="10" id="KW-0863">Zinc-finger</keyword>